<name>A0ABD1V8X0_9LAMI</name>
<dbReference type="EMBL" id="JBFOLK010000002">
    <property type="protein sequence ID" value="KAL2533771.1"/>
    <property type="molecule type" value="Genomic_DNA"/>
</dbReference>
<dbReference type="AlphaFoldDB" id="A0ABD1V8X0"/>
<comment type="caution">
    <text evidence="1">The sequence shown here is derived from an EMBL/GenBank/DDBJ whole genome shotgun (WGS) entry which is preliminary data.</text>
</comment>
<evidence type="ECO:0000313" key="1">
    <source>
        <dbReference type="EMBL" id="KAL2533771.1"/>
    </source>
</evidence>
<reference evidence="2" key="1">
    <citation type="submission" date="2024-07" db="EMBL/GenBank/DDBJ databases">
        <title>Two chromosome-level genome assemblies of Korean endemic species Abeliophyllum distichum and Forsythia ovata (Oleaceae).</title>
        <authorList>
            <person name="Jang H."/>
        </authorList>
    </citation>
    <scope>NUCLEOTIDE SEQUENCE [LARGE SCALE GENOMIC DNA]</scope>
</reference>
<proteinExistence type="predicted"/>
<organism evidence="1 2">
    <name type="scientific">Abeliophyllum distichum</name>
    <dbReference type="NCBI Taxonomy" id="126358"/>
    <lineage>
        <taxon>Eukaryota</taxon>
        <taxon>Viridiplantae</taxon>
        <taxon>Streptophyta</taxon>
        <taxon>Embryophyta</taxon>
        <taxon>Tracheophyta</taxon>
        <taxon>Spermatophyta</taxon>
        <taxon>Magnoliopsida</taxon>
        <taxon>eudicotyledons</taxon>
        <taxon>Gunneridae</taxon>
        <taxon>Pentapetalae</taxon>
        <taxon>asterids</taxon>
        <taxon>lamiids</taxon>
        <taxon>Lamiales</taxon>
        <taxon>Oleaceae</taxon>
        <taxon>Forsythieae</taxon>
        <taxon>Abeliophyllum</taxon>
    </lineage>
</organism>
<protein>
    <submittedName>
        <fullName evidence="1">Uncharacterized protein</fullName>
    </submittedName>
</protein>
<keyword evidence="2" id="KW-1185">Reference proteome</keyword>
<accession>A0ABD1V8X0</accession>
<evidence type="ECO:0000313" key="2">
    <source>
        <dbReference type="Proteomes" id="UP001604336"/>
    </source>
</evidence>
<dbReference type="Proteomes" id="UP001604336">
    <property type="component" value="Unassembled WGS sequence"/>
</dbReference>
<gene>
    <name evidence="1" type="ORF">Adt_07122</name>
</gene>
<sequence>MDEELVIHCVIKSDSDDGSDSSSDSSDEERLANLERDTLTWLRYCRMAGSLVRQYIESSRVRIRRFPNVRNGRVFMIAALEEDPNIAFCEFQMYLTMFVHFTHMLRDDYDFYSGPDVNI</sequence>